<dbReference type="Gene3D" id="1.10.260.40">
    <property type="entry name" value="lambda repressor-like DNA-binding domains"/>
    <property type="match status" value="1"/>
</dbReference>
<dbReference type="RefSeq" id="WP_196151037.1">
    <property type="nucleotide sequence ID" value="NZ_JADMLG010000008.1"/>
</dbReference>
<reference evidence="3" key="1">
    <citation type="submission" date="2020-11" db="EMBL/GenBank/DDBJ databases">
        <title>Nocardia NEAU-351.nov., a novel actinomycete isolated from the cow dung.</title>
        <authorList>
            <person name="Zhang X."/>
        </authorList>
    </citation>
    <scope>NUCLEOTIDE SEQUENCE</scope>
    <source>
        <strain evidence="3">NEAU-351</strain>
    </source>
</reference>
<dbReference type="InterPro" id="IPR001387">
    <property type="entry name" value="Cro/C1-type_HTH"/>
</dbReference>
<dbReference type="CDD" id="cd00093">
    <property type="entry name" value="HTH_XRE"/>
    <property type="match status" value="1"/>
</dbReference>
<evidence type="ECO:0000313" key="3">
    <source>
        <dbReference type="EMBL" id="MBH0778736.1"/>
    </source>
</evidence>
<evidence type="ECO:0000256" key="1">
    <source>
        <dbReference type="SAM" id="MobiDB-lite"/>
    </source>
</evidence>
<comment type="caution">
    <text evidence="3">The sequence shown here is derived from an EMBL/GenBank/DDBJ whole genome shotgun (WGS) entry which is preliminary data.</text>
</comment>
<feature type="compositionally biased region" description="Low complexity" evidence="1">
    <location>
        <begin position="10"/>
        <end position="22"/>
    </location>
</feature>
<dbReference type="GO" id="GO:0003677">
    <property type="term" value="F:DNA binding"/>
    <property type="evidence" value="ECO:0007669"/>
    <property type="project" value="InterPro"/>
</dbReference>
<feature type="domain" description="DUF5753" evidence="2">
    <location>
        <begin position="115"/>
        <end position="299"/>
    </location>
</feature>
<dbReference type="Proteomes" id="UP000655751">
    <property type="component" value="Unassembled WGS sequence"/>
</dbReference>
<organism evidence="3 4">
    <name type="scientific">Nocardia bovistercoris</name>
    <dbReference type="NCBI Taxonomy" id="2785916"/>
    <lineage>
        <taxon>Bacteria</taxon>
        <taxon>Bacillati</taxon>
        <taxon>Actinomycetota</taxon>
        <taxon>Actinomycetes</taxon>
        <taxon>Mycobacteriales</taxon>
        <taxon>Nocardiaceae</taxon>
        <taxon>Nocardia</taxon>
    </lineage>
</organism>
<dbReference type="InterPro" id="IPR043917">
    <property type="entry name" value="DUF5753"/>
</dbReference>
<gene>
    <name evidence="3" type="ORF">IT779_20860</name>
</gene>
<dbReference type="AlphaFoldDB" id="A0A931ICR5"/>
<evidence type="ECO:0000259" key="2">
    <source>
        <dbReference type="Pfam" id="PF19054"/>
    </source>
</evidence>
<feature type="region of interest" description="Disordered" evidence="1">
    <location>
        <begin position="1"/>
        <end position="23"/>
    </location>
</feature>
<name>A0A931ICR5_9NOCA</name>
<dbReference type="EMBL" id="JADMLG010000008">
    <property type="protein sequence ID" value="MBH0778736.1"/>
    <property type="molecule type" value="Genomic_DNA"/>
</dbReference>
<evidence type="ECO:0000313" key="4">
    <source>
        <dbReference type="Proteomes" id="UP000655751"/>
    </source>
</evidence>
<dbReference type="InterPro" id="IPR010982">
    <property type="entry name" value="Lambda_DNA-bd_dom_sf"/>
</dbReference>
<dbReference type="Pfam" id="PF13560">
    <property type="entry name" value="HTH_31"/>
    <property type="match status" value="1"/>
</dbReference>
<keyword evidence="4" id="KW-1185">Reference proteome</keyword>
<accession>A0A931ICR5</accession>
<protein>
    <submittedName>
        <fullName evidence="3">Helix-turn-helix domain-containing protein</fullName>
    </submittedName>
</protein>
<dbReference type="Pfam" id="PF19054">
    <property type="entry name" value="DUF5753"/>
    <property type="match status" value="1"/>
</dbReference>
<sequence length="305" mass="33984">MPNSESSDRVSQVAAGSGAASSIPHRSLGRALRAMRHEAGLSIETSARAIKRGAGTLHRMETGAPNVVVRDEDLAKLCKLYQRMDMLDVLKSLAAQGRTPSWLDEFPDQVEPTFDAYLQMESAATRLAIYRPDMISGLFQTPDYARALDRIYFPGDSPEDIERRVRVRQRRQARLTRELSPLTAVLVLDEATTRRVVGNNRVMSDQMRHLADLPASVEVRILPSRAGFPLGVAIGPFTILDFVADDREIAQEPPVVYVEAFTGAVYLEKSATVRRFRSAHATLRDVALDVPNTKRLLRQLAREYA</sequence>
<proteinExistence type="predicted"/>